<dbReference type="CDD" id="cd17328">
    <property type="entry name" value="MFS_spinster_like"/>
    <property type="match status" value="1"/>
</dbReference>
<feature type="transmembrane region" description="Helical" evidence="6">
    <location>
        <begin position="304"/>
        <end position="325"/>
    </location>
</feature>
<sequence>MKNALYPSRVRAWFTVSILMLAYVLSFVDRQILNLLVGPIRHDMDISDTQMSLLMGLSFAIFYTLCGIPLGRIADSKSRRNLLMCGILVWSGMTAACGMVKGYWQFLFCRIGVAAGEASLAPCAYSMISDSFTPERRGTAFSVYSTAIYLGSGVALLLGGVAVHFATSQGDMTLPLIGTVRPWQMVFLILGAVGVVFSLCLLLLREPVRHGVGAGLELPFSEFVDYLRKNRRTMLCHNLGFACLTFTAYGSSAWIPTFFVRSFDMSVPEVGVIYGSMLAICGSLGLLVGGRLCDWLIKRGHRDAPLRIAILAAVLTLPSNLGYLVDDKNLALVMMALHVFTVSMPFGVGPLAVQEVVPSPMRGQASALYQFAVTLIGLGIGPTAVALGTDYVFGSDSALRYSLAVVTGVSLVLAVVILMSGLRSYRESLERLKSWAPKDPTVAIPGRQVPAADA</sequence>
<feature type="transmembrane region" description="Helical" evidence="6">
    <location>
        <begin position="140"/>
        <end position="165"/>
    </location>
</feature>
<dbReference type="InterPro" id="IPR020846">
    <property type="entry name" value="MFS_dom"/>
</dbReference>
<keyword evidence="2" id="KW-0813">Transport</keyword>
<dbReference type="KEGG" id="pfn:HZ99_25060"/>
<dbReference type="PROSITE" id="PS50850">
    <property type="entry name" value="MFS"/>
    <property type="match status" value="1"/>
</dbReference>
<feature type="transmembrane region" description="Helical" evidence="6">
    <location>
        <begin position="12"/>
        <end position="33"/>
    </location>
</feature>
<dbReference type="InterPro" id="IPR044770">
    <property type="entry name" value="MFS_spinster-like"/>
</dbReference>
<evidence type="ECO:0000313" key="9">
    <source>
        <dbReference type="Proteomes" id="UP000255125"/>
    </source>
</evidence>
<evidence type="ECO:0000259" key="7">
    <source>
        <dbReference type="PROSITE" id="PS50850"/>
    </source>
</evidence>
<accession>A0A379I9U3</accession>
<dbReference type="RefSeq" id="WP_038446668.1">
    <property type="nucleotide sequence ID" value="NZ_CP008896.1"/>
</dbReference>
<organism evidence="8 9">
    <name type="scientific">Pseudomonas fluorescens</name>
    <dbReference type="NCBI Taxonomy" id="294"/>
    <lineage>
        <taxon>Bacteria</taxon>
        <taxon>Pseudomonadati</taxon>
        <taxon>Pseudomonadota</taxon>
        <taxon>Gammaproteobacteria</taxon>
        <taxon>Pseudomonadales</taxon>
        <taxon>Pseudomonadaceae</taxon>
        <taxon>Pseudomonas</taxon>
    </lineage>
</organism>
<feature type="transmembrane region" description="Helical" evidence="6">
    <location>
        <begin position="238"/>
        <end position="260"/>
    </location>
</feature>
<feature type="transmembrane region" description="Helical" evidence="6">
    <location>
        <begin position="331"/>
        <end position="353"/>
    </location>
</feature>
<feature type="transmembrane region" description="Helical" evidence="6">
    <location>
        <begin position="185"/>
        <end position="204"/>
    </location>
</feature>
<dbReference type="PANTHER" id="PTHR23505:SF79">
    <property type="entry name" value="PROTEIN SPINSTER"/>
    <property type="match status" value="1"/>
</dbReference>
<evidence type="ECO:0000313" key="8">
    <source>
        <dbReference type="EMBL" id="SUD29637.1"/>
    </source>
</evidence>
<keyword evidence="4 6" id="KW-1133">Transmembrane helix</keyword>
<dbReference type="Gene3D" id="1.20.1250.20">
    <property type="entry name" value="MFS general substrate transporter like domains"/>
    <property type="match status" value="2"/>
</dbReference>
<dbReference type="Pfam" id="PF07690">
    <property type="entry name" value="MFS_1"/>
    <property type="match status" value="1"/>
</dbReference>
<keyword evidence="3 6" id="KW-0812">Transmembrane</keyword>
<dbReference type="OrthoDB" id="6057322at2"/>
<dbReference type="GO" id="GO:0016020">
    <property type="term" value="C:membrane"/>
    <property type="evidence" value="ECO:0007669"/>
    <property type="project" value="UniProtKB-SubCell"/>
</dbReference>
<dbReference type="Proteomes" id="UP000255125">
    <property type="component" value="Unassembled WGS sequence"/>
</dbReference>
<dbReference type="InterPro" id="IPR036259">
    <property type="entry name" value="MFS_trans_sf"/>
</dbReference>
<evidence type="ECO:0000256" key="4">
    <source>
        <dbReference type="ARBA" id="ARBA00022989"/>
    </source>
</evidence>
<dbReference type="PANTHER" id="PTHR23505">
    <property type="entry name" value="SPINSTER"/>
    <property type="match status" value="1"/>
</dbReference>
<dbReference type="GO" id="GO:0022857">
    <property type="term" value="F:transmembrane transporter activity"/>
    <property type="evidence" value="ECO:0007669"/>
    <property type="project" value="InterPro"/>
</dbReference>
<evidence type="ECO:0000256" key="5">
    <source>
        <dbReference type="ARBA" id="ARBA00023136"/>
    </source>
</evidence>
<keyword evidence="5 6" id="KW-0472">Membrane</keyword>
<evidence type="ECO:0000256" key="3">
    <source>
        <dbReference type="ARBA" id="ARBA00022692"/>
    </source>
</evidence>
<evidence type="ECO:0000256" key="1">
    <source>
        <dbReference type="ARBA" id="ARBA00004141"/>
    </source>
</evidence>
<dbReference type="AlphaFoldDB" id="A0A379I9U3"/>
<evidence type="ECO:0000256" key="6">
    <source>
        <dbReference type="SAM" id="Phobius"/>
    </source>
</evidence>
<comment type="subcellular location">
    <subcellularLocation>
        <location evidence="1">Membrane</location>
        <topology evidence="1">Multi-pass membrane protein</topology>
    </subcellularLocation>
</comment>
<dbReference type="EMBL" id="UGUS01000002">
    <property type="protein sequence ID" value="SUD29637.1"/>
    <property type="molecule type" value="Genomic_DNA"/>
</dbReference>
<name>A0A379I9U3_PSEFL</name>
<proteinExistence type="predicted"/>
<dbReference type="SUPFAM" id="SSF103473">
    <property type="entry name" value="MFS general substrate transporter"/>
    <property type="match status" value="1"/>
</dbReference>
<feature type="transmembrane region" description="Helical" evidence="6">
    <location>
        <begin position="365"/>
        <end position="387"/>
    </location>
</feature>
<evidence type="ECO:0000256" key="2">
    <source>
        <dbReference type="ARBA" id="ARBA00022448"/>
    </source>
</evidence>
<dbReference type="InterPro" id="IPR011701">
    <property type="entry name" value="MFS"/>
</dbReference>
<reference evidence="8 9" key="1">
    <citation type="submission" date="2018-06" db="EMBL/GenBank/DDBJ databases">
        <authorList>
            <consortium name="Pathogen Informatics"/>
            <person name="Doyle S."/>
        </authorList>
    </citation>
    <scope>NUCLEOTIDE SEQUENCE [LARGE SCALE GENOMIC DNA]</scope>
    <source>
        <strain evidence="8 9">NCTC10392</strain>
    </source>
</reference>
<feature type="domain" description="Major facilitator superfamily (MFS) profile" evidence="7">
    <location>
        <begin position="15"/>
        <end position="426"/>
    </location>
</feature>
<feature type="transmembrane region" description="Helical" evidence="6">
    <location>
        <begin position="399"/>
        <end position="422"/>
    </location>
</feature>
<feature type="transmembrane region" description="Helical" evidence="6">
    <location>
        <begin position="53"/>
        <end position="70"/>
    </location>
</feature>
<feature type="transmembrane region" description="Helical" evidence="6">
    <location>
        <begin position="82"/>
        <end position="104"/>
    </location>
</feature>
<gene>
    <name evidence="8" type="primary">yjjL_2</name>
    <name evidence="8" type="ORF">NCTC10392_01582</name>
</gene>
<feature type="transmembrane region" description="Helical" evidence="6">
    <location>
        <begin position="110"/>
        <end position="128"/>
    </location>
</feature>
<feature type="transmembrane region" description="Helical" evidence="6">
    <location>
        <begin position="272"/>
        <end position="292"/>
    </location>
</feature>
<protein>
    <submittedName>
        <fullName evidence="8">MFS family transporter</fullName>
    </submittedName>
</protein>